<organism evidence="1 2">
    <name type="scientific">Mycoplasmoides gallisepticum</name>
    <name type="common">Mycoplasma gallisepticum</name>
    <dbReference type="NCBI Taxonomy" id="2096"/>
    <lineage>
        <taxon>Bacteria</taxon>
        <taxon>Bacillati</taxon>
        <taxon>Mycoplasmatota</taxon>
        <taxon>Mycoplasmoidales</taxon>
        <taxon>Mycoplasmoidaceae</taxon>
        <taxon>Mycoplasmoides</taxon>
    </lineage>
</organism>
<accession>A0A3B0PAJ0</accession>
<dbReference type="Proteomes" id="UP000260136">
    <property type="component" value="Chromosome"/>
</dbReference>
<dbReference type="AlphaFoldDB" id="A0A3B0PAJ0"/>
<protein>
    <submittedName>
        <fullName evidence="1">Uncharacterized protein</fullName>
    </submittedName>
</protein>
<dbReference type="EMBL" id="LS991952">
    <property type="protein sequence ID" value="SYV94168.1"/>
    <property type="molecule type" value="Genomic_DNA"/>
</dbReference>
<reference evidence="2" key="1">
    <citation type="submission" date="2018-06" db="EMBL/GenBank/DDBJ databases">
        <authorList>
            <consortium name="Pathogen Informatics"/>
        </authorList>
    </citation>
    <scope>NUCLEOTIDE SEQUENCE [LARGE SCALE GENOMIC DNA]</scope>
    <source>
        <strain evidence="2">NCTC10115</strain>
    </source>
</reference>
<proteinExistence type="predicted"/>
<evidence type="ECO:0000313" key="1">
    <source>
        <dbReference type="EMBL" id="SYV94168.1"/>
    </source>
</evidence>
<feature type="non-terminal residue" evidence="1">
    <location>
        <position position="73"/>
    </location>
</feature>
<gene>
    <name evidence="1" type="ORF">NCTC10115_00480</name>
</gene>
<sequence length="73" mass="8099">MLSATGLAVLSIKVNVKLPMKGVLPLLTPLITILFNPCFKFKVWPVVVLDPLLVTIFALFDVSKCPKVSQFVW</sequence>
<evidence type="ECO:0000313" key="2">
    <source>
        <dbReference type="Proteomes" id="UP000260136"/>
    </source>
</evidence>
<name>A0A3B0PAJ0_MYCGL</name>